<evidence type="ECO:0000259" key="2">
    <source>
        <dbReference type="Pfam" id="PF17803"/>
    </source>
</evidence>
<feature type="compositionally biased region" description="Polar residues" evidence="1">
    <location>
        <begin position="108"/>
        <end position="117"/>
    </location>
</feature>
<feature type="compositionally biased region" description="Polar residues" evidence="1">
    <location>
        <begin position="82"/>
        <end position="92"/>
    </location>
</feature>
<dbReference type="Gene3D" id="2.60.40.10">
    <property type="entry name" value="Immunoglobulins"/>
    <property type="match status" value="17"/>
</dbReference>
<evidence type="ECO:0000313" key="4">
    <source>
        <dbReference type="EMBL" id="MEE1674786.1"/>
    </source>
</evidence>
<dbReference type="EMBL" id="JAYDYW010000010">
    <property type="protein sequence ID" value="MEE1674786.1"/>
    <property type="molecule type" value="Genomic_DNA"/>
</dbReference>
<feature type="domain" description="RapA2 cadherin-like" evidence="2">
    <location>
        <begin position="944"/>
        <end position="1017"/>
    </location>
</feature>
<dbReference type="InterPro" id="IPR010221">
    <property type="entry name" value="VCBS_dom"/>
</dbReference>
<feature type="domain" description="RapA2 cadherin-like" evidence="2">
    <location>
        <begin position="732"/>
        <end position="805"/>
    </location>
</feature>
<feature type="domain" description="RapA2 cadherin-like" evidence="2">
    <location>
        <begin position="3950"/>
        <end position="4022"/>
    </location>
</feature>
<feature type="domain" description="Cadherin-like" evidence="3">
    <location>
        <begin position="3436"/>
        <end position="3530"/>
    </location>
</feature>
<proteinExistence type="predicted"/>
<dbReference type="Proteomes" id="UP001310248">
    <property type="component" value="Unassembled WGS sequence"/>
</dbReference>
<feature type="domain" description="Cadherin-like" evidence="3">
    <location>
        <begin position="4067"/>
        <end position="4158"/>
    </location>
</feature>
<feature type="domain" description="Cadherin-like" evidence="3">
    <location>
        <begin position="2290"/>
        <end position="2390"/>
    </location>
</feature>
<reference evidence="4 5" key="2">
    <citation type="submission" date="2023-12" db="EMBL/GenBank/DDBJ databases">
        <authorList>
            <consortium name="Cladostephus spongiosus"/>
            <person name="Lorente B."/>
            <person name="Cabral C."/>
            <person name="Frias J."/>
            <person name="Faria J."/>
            <person name="Toubarro D."/>
        </authorList>
    </citation>
    <scope>NUCLEOTIDE SEQUENCE [LARGE SCALE GENOMIC DNA]</scope>
    <source>
        <strain evidence="4 5">ZMCS4</strain>
    </source>
</reference>
<organism evidence="4 5">
    <name type="scientific">Agarivorans aestuarii</name>
    <dbReference type="NCBI Taxonomy" id="1563703"/>
    <lineage>
        <taxon>Bacteria</taxon>
        <taxon>Pseudomonadati</taxon>
        <taxon>Pseudomonadota</taxon>
        <taxon>Gammaproteobacteria</taxon>
        <taxon>Alteromonadales</taxon>
        <taxon>Alteromonadaceae</taxon>
        <taxon>Agarivorans</taxon>
    </lineage>
</organism>
<dbReference type="InterPro" id="IPR041690">
    <property type="entry name" value="Cadherin_5"/>
</dbReference>
<feature type="domain" description="Cadherin-like" evidence="3">
    <location>
        <begin position="2774"/>
        <end position="2883"/>
    </location>
</feature>
<dbReference type="NCBIfam" id="NF012211">
    <property type="entry name" value="tand_rpt_95"/>
    <property type="match status" value="6"/>
</dbReference>
<dbReference type="RefSeq" id="WP_329775834.1">
    <property type="nucleotide sequence ID" value="NZ_JAYDYW010000010.1"/>
</dbReference>
<dbReference type="InterPro" id="IPR013320">
    <property type="entry name" value="ConA-like_dom_sf"/>
</dbReference>
<feature type="region of interest" description="Disordered" evidence="1">
    <location>
        <begin position="70"/>
        <end position="121"/>
    </location>
</feature>
<dbReference type="PANTHER" id="PTHR14139:SF2">
    <property type="entry name" value="CALSYNTENIN-1"/>
    <property type="match status" value="1"/>
</dbReference>
<dbReference type="Pfam" id="PF17892">
    <property type="entry name" value="Cadherin_5"/>
    <property type="match status" value="7"/>
</dbReference>
<feature type="domain" description="RapA2 cadherin-like" evidence="2">
    <location>
        <begin position="3337"/>
        <end position="3395"/>
    </location>
</feature>
<dbReference type="InterPro" id="IPR013783">
    <property type="entry name" value="Ig-like_fold"/>
</dbReference>
<protein>
    <submittedName>
        <fullName evidence="4">VCBS domain-containing protein</fullName>
    </submittedName>
</protein>
<feature type="domain" description="RapA2 cadherin-like" evidence="2">
    <location>
        <begin position="307"/>
        <end position="377"/>
    </location>
</feature>
<feature type="domain" description="Cadherin-like" evidence="3">
    <location>
        <begin position="1279"/>
        <end position="1389"/>
    </location>
</feature>
<dbReference type="Pfam" id="PF17803">
    <property type="entry name" value="Cadherin_4"/>
    <property type="match status" value="8"/>
</dbReference>
<feature type="domain" description="RapA2 cadherin-like" evidence="2">
    <location>
        <begin position="520"/>
        <end position="593"/>
    </location>
</feature>
<evidence type="ECO:0000256" key="1">
    <source>
        <dbReference type="SAM" id="MobiDB-lite"/>
    </source>
</evidence>
<dbReference type="NCBIfam" id="NF033510">
    <property type="entry name" value="Ca_tandemer"/>
    <property type="match status" value="1"/>
</dbReference>
<dbReference type="InterPro" id="IPR040853">
    <property type="entry name" value="RapA2_cadherin-like"/>
</dbReference>
<feature type="domain" description="RapA2 cadherin-like" evidence="2">
    <location>
        <begin position="626"/>
        <end position="699"/>
    </location>
</feature>
<dbReference type="Gene3D" id="2.60.40.3440">
    <property type="match status" value="1"/>
</dbReference>
<dbReference type="Gene3D" id="2.60.120.200">
    <property type="match status" value="1"/>
</dbReference>
<dbReference type="SUPFAM" id="SSF49899">
    <property type="entry name" value="Concanavalin A-like lectins/glucanases"/>
    <property type="match status" value="1"/>
</dbReference>
<name>A0ABU7G6A5_9ALTE</name>
<evidence type="ECO:0000313" key="5">
    <source>
        <dbReference type="Proteomes" id="UP001310248"/>
    </source>
</evidence>
<feature type="domain" description="Cadherin-like" evidence="3">
    <location>
        <begin position="2885"/>
        <end position="2978"/>
    </location>
</feature>
<comment type="caution">
    <text evidence="4">The sequence shown here is derived from an EMBL/GenBank/DDBJ whole genome shotgun (WGS) entry which is preliminary data.</text>
</comment>
<evidence type="ECO:0000259" key="3">
    <source>
        <dbReference type="Pfam" id="PF17892"/>
    </source>
</evidence>
<feature type="domain" description="RapA2 cadherin-like" evidence="2">
    <location>
        <begin position="1050"/>
        <end position="1123"/>
    </location>
</feature>
<feature type="region of interest" description="Disordered" evidence="1">
    <location>
        <begin position="192"/>
        <end position="223"/>
    </location>
</feature>
<feature type="region of interest" description="Disordered" evidence="1">
    <location>
        <begin position="1"/>
        <end position="36"/>
    </location>
</feature>
<keyword evidence="5" id="KW-1185">Reference proteome</keyword>
<gene>
    <name evidence="4" type="ORF">SNR37_000105</name>
</gene>
<feature type="domain" description="Cadherin-like" evidence="3">
    <location>
        <begin position="2190"/>
        <end position="2287"/>
    </location>
</feature>
<dbReference type="NCBIfam" id="TIGR01965">
    <property type="entry name" value="VCBS_repeat"/>
    <property type="match status" value="19"/>
</dbReference>
<feature type="compositionally biased region" description="Basic and acidic residues" evidence="1">
    <location>
        <begin position="94"/>
        <end position="106"/>
    </location>
</feature>
<accession>A0ABU7G6A5</accession>
<sequence>MTNDDHNKPQDKAIKSSSEKKSNPDKSIKKAKRIDKDVQRLQAKALRDVKVEGLKNQDLVADKSHQQLLGEQQAIEKEGYVTQETTDKSLITQEPDKIANKPDVEGRQTASKLSDAQSPAADQLAGAALELNEPDRKAAVQAHRVGQGGGLSEQGSSYWYSPSSLIKHVTPHVTADHQATLSASLPVHPSLSVNQNSNFPETGAPLPPVLHAEGKQQQSGSVKEDSVSEVSGNLHVLGSGSSAAVWSVESGAGIYGQLSVDPNTGEWRYRLDNSLSSTNALAEGEHHTEQFVVLVKDSSQNQVKMVVSVEVEGSNDRPIVSGLHHANVTDMAKLSDVGGQLLATDPDHNEHLLWAISDAQGQFGRLTINTDTGQWQYHLDNQRPATQSLSNGHQAVEHFIVTVTDSSGNAVKQDLSVQVIGTNEQAVIGGGYSGVLTEDQDLHQGQLHAGGMLTVTDVDAGENRFQAGVLQGQFGTLSINNLGHWTYTADNSQAAIQGLRSGESLTDTLVVHSVDGTEQKITVTINGTDDKAVIAGTSTAQLTEDKDLHQGQLHVDGALTVTDVDNGQNQFQANVLQGQFGTLSINNLGHWTYTADNSQQAIQGLKTGESLTDTLVVHSVDGTEQKITVSINGTDDKAVIGGTSTASLTEDKDLHQGQLHVDGALTVTDVDNGQNQFQANVLQGQFGTLSINNLGHWTYTADNSQQAIQGLKTGESLTDTLVVHSVDGTEQKITVTINGTDDKAVIAGTSTAQLTEDKDLHQGQLHADGVLNVTDVDNGQNQLQAGVLQGQFGTLSINNLGHWTYTADNSQQAIQGLKSGESLTDTLIVHSVDGTEQKITVSIDGTDDKAVIAGTSTAQLTEDKDLHQGQLHVHGTLTVTDIDHGQNQFQAGVLHGQFGTLSINNLGHWIYTADNSQQAIQGLKTSESLTDTLVVHSIDGTAQKVMVSINGSDDKAVIAGTSTVSLTEDKDLHQGQLHADGVLTVTDVDAGQNQFQAGIQQGQFGSLSINELGHWTYTADNSQPVIQGLKTGESLTDTLVVHSIDGTEQKITVSINGTDDKAVIAGTSTAQLTEDKDLNQGQLHADGTITVTDIDSGENQFQAEVQQGQFGSLSINELGHWTYTADNSQQAIQGLKTGESLTDTLVVHSVDGTEQKITVSINGTDDKAVIKEVNTGTVTEDGSHSSYHNGQTTELASGSLQVIDPDSGEDKFRYSQFGETAVKDQFNGQLRIDSAGNWGYSVDNSRLQHLAVGQIEEVVYRVHSQDGTAYELHIQVEGTNDAPVANIVTLTSGTEDTHYQMQASQFGFTDIDTGDTLHSIAITDLPPTTEGKFVLDGHDIAAGQSIATADISKLQFVPAKDFNGDVQFKYTVNDGHVDSAKASNTLHITATDDASVISGDTQGSVNEANIGDTTTATGQLTITDVDAGQNPSFADVTSTATTYGHIEMHNGQWTYTLDQSKVQQLDPEQAAVVDHHTFTASDGSTQVVDITISGTNDRPIIESAHAAPVGSSSTLKLQDVDIVSNPTGANIDVAATNGENVARWGTDITGVASGVKLVGLYKPGSDHNWITTPATTSTPHSGAGGYNRVDNHDWWHANGIPDTVNTGSGGASGHGNVWSGGIVVFEDALGHQTIGIINRVCTGGGGEVDYLYYHAYQNLQVGSTAYSGTAAAGETITVMDGANKIASVVADIHGHWQVAANHLADGLHTLHVENSAGQHSAETVFQVSGNTMSNITPAGLDAELKEDAAQITIDGELRTSDIDSGDSASFNAQAQHTTQYGHFSLDANGKYHYTIDNTNQNVNQLGVNQTLTEVIPVTSTSTDGSTVTNNITITIHGSVDHPSLSASAPDAQQGAVMDLNLNVATTDTGGDTESLLIKISGLPDHAILNHGTYDNIAKMWVLDKTDLTGLTLDLKDPHFHGDLLINVTATASAGGESQSTTQPVTIFVNQPPQVSAPVTGSKTEDSGMGPINLLQGATDADSGDILSIADIQYQIGTAGQSANKPDFLTLGKDGHTLVINANAAEFQHLAAGENETITVSYNIKDSHGGQLAQTATITVTGTDDTAQISGHISTDERTHMTEDVRVQPHGHILSSDKMTLQVTDPDSSENYFIPTGATGTTDAHSNGAWVNGDNSVGQFILHASGEWYFKADNNSTIINSLGEGEKITDTITVQSAGGTTQQLTAVVYGTNDAPTISTEAVLTSGVEDSNLIITSKELLANASDIDHNDQNLLTIENLQVNHGSLIDNSDGTYTFTPDKNYNGQVHFTYDVQDAHGGIAHTGATTTLAEVNDAPTVTATTTAAVDLGTTAEDTAINFTDAQLLQFVGAQDVDTGDSLTISAITIDPTLGVFAKQTDGSWLFTPAKDVSGSNIALTLQVSDGTTTTTAHGTIGITAVADSPVSSMAESVHTDFSSPDIDPLHQHGGTWGLTDPTAWGWQTDNTDGKVEHGRGSAYGDSSGGNVGVVELEAGANDASNLYRIIHTQAGAEYHLEFDLSGRVGITSDSAAVEVLWEGKVIDTLKPAANTFGFVNHSYDLVATGDNSRIELRAVTHDGSGPVIDNLELGFGGLSGTEDTDLPIKLNLHLTDTDGSEIPSASFKGLPIGFTVTDGTHSETVQTLGQEIDADCWDLDHLVVKPAANFNGDVDIVVSARSVETSNHDTASTDYPIRLHFTPVDDVPTLQSGSENTHEDAAVITGQMLATDPDTGDVLSFSSNVPVAGFSINSNGSYQFDPSHADYQSLADGQGKTITIGITVTDAAGHTDTQDLVISMTGTNDAPTVTTQAISANEDSDYQFTLANFGFTDVDSHDSLDHITINSLPDPAEGVLLINGVAVSAKQQISAADISHLTFKPALNFNGDVQFNYSVNDGHVDSASANATLTVTNVNDIPTVTATTAQTSEDISGGLLISKTQLLMGANDIDGDSLDITSVSVPTSQGSVTDNHDGTWTFNPAHDFKGDATLSYKVSDGSAQVDNHMTVAVSPVTDKASVQLSLTTEQHVMQFATHDAGGVTNNGELQTHGDISNLAVEFNIIGGPTAPPAGHNGPTLVSYGTSHSDNEFYVWDPTNLTIRINTVEYKTGVSATDGLTHRYSVLWSSATGHLELLVDGESKWVNPTPVAKGYQIPGNGVLAIGNDQDTYQIETGSHTNHGFSVNDAFSGQMFSATLATTTVTAGQLKNAPLSSVVDKNHGLVIDMRMNAHGDFVDTTGHHQVTPTANVHSQTSMVDTSVAIPNADALVHLNLLVTAPTDSSDVITKTVITGLIKGTVLDDGHGHSHTITGMVEQVDIQHWNLASLTAQLPGSDTQNMNIGLIVTTQGPDGATATNSHYQHLVLDPTKPIPDAVIGGDIQGNTDEVTAITGQLTITDTDPSQAHFIAQVIPTTHGEFTINESGHWSFTPNSTAQTLTQGSNATEIVTVKTVDGTEQQLSVTLVGSDTAPTSVVADLGLAEPGRPHLIQTAELLANVTDIDTLASGLSIVDNSLTSPHGTFTSNADGSFNFVANAGFVGNDLAINFKVTDGHNQVDAKAIIDVVPPLAITRLGNDTGVSDSDFFTSDGHLVVYGTGEPGAQIMGSGILGGLKTTVDQDGNWQLDASSKDQADGTLPLIVFEVKPDGSFNQVKHTVTIDTAKPTIAIDPISNDDWVNHNEHLQALTISGSCTHVADGDNVDITLAGQHYFAVVNNNHWQVVVPAAETASISDNGYQVHAEVAATATGDTASIDRNIIVSADLSTLVQTAATAEDTKTAGSGSLFAIGGANTVTSTGVLHGNYGSLQMNADGSYQYTLNNHSSDIQQMSQVQNLADNFFVTYTNPHGDVKHAVLNVGIHGTNDAPVLTGTFEISRSVTTGAMTKTHSYGYINIEELDKGDTLTYEYIDSHGATHALDFSAGNSNKINVAGIGYFNIDADGRWDFTLSNSGPERDNMNQEIASGKIHTESVQLKVTDSAGASREETLSVHIGDGKTGPQIFGASESVVTEDKVTQSHGLLDLLVNDVKVANGVTWSLQSGSQPQYGNLTLAADGSWQYQAHNNAAKVQALAEGERLEETIMVTATDEHGHSVDQAMKLVIIGTNDVPVVAHALSSKVIEDHLLTLDKTDLLANVEDKDDIDKLDVSQLQLIGGGSIIQQGDHWIINPGVNFNGNLRLTYQVSDGHVAIDNAMSIHVSPDADTPTMIFTKHVGDLSSPLDSFAIQGNENTDLALNINVASPDGNETLSVEISGLPSGASLSAGSEHNGIWTLQQNELTNLKVIPESDFHGHFDLSVTATSHDASEQASVSQAIGVDVLAAPAQFAGIGQSDAPQSDTETDTITFSSSIDSDLSDAVSTGVISDPIAPVDHYFQMLGMSRDDAPSESLVGSQTDLLPEFNVDNPLADEDNLVGQSPDPFDNPLAEGEDQDHQLDDVQDHGHSQLVDDNTAMDSHDDELLHSALNNMHNQW</sequence>
<feature type="region of interest" description="Disordered" evidence="1">
    <location>
        <begin position="4361"/>
        <end position="4396"/>
    </location>
</feature>
<dbReference type="Pfam" id="PF17963">
    <property type="entry name" value="Big_9"/>
    <property type="match status" value="1"/>
</dbReference>
<dbReference type="PANTHER" id="PTHR14139">
    <property type="entry name" value="CALSYNTENIN"/>
    <property type="match status" value="1"/>
</dbReference>
<reference evidence="5" key="1">
    <citation type="submission" date="2023-07" db="EMBL/GenBank/DDBJ databases">
        <title>Draft genome sequence of Agarivorans aestuarii strain ZMCS4, a CAZymes producing bacteria isolated from the marine brown algae Clodostephus spongiosus.</title>
        <authorList>
            <person name="Lorente B."/>
            <person name="Cabral C."/>
            <person name="Frias J."/>
            <person name="Faria J."/>
            <person name="Toubarro D."/>
        </authorList>
    </citation>
    <scope>NUCLEOTIDE SEQUENCE [LARGE SCALE GENOMIC DNA]</scope>
    <source>
        <strain evidence="5">ZMCS4</strain>
    </source>
</reference>
<dbReference type="Gene3D" id="2.60.40.2810">
    <property type="match status" value="1"/>
</dbReference>